<feature type="non-terminal residue" evidence="1">
    <location>
        <position position="1"/>
    </location>
</feature>
<organism evidence="1 2">
    <name type="scientific">Striga asiatica</name>
    <name type="common">Asiatic witchweed</name>
    <name type="synonym">Buchnera asiatica</name>
    <dbReference type="NCBI Taxonomy" id="4170"/>
    <lineage>
        <taxon>Eukaryota</taxon>
        <taxon>Viridiplantae</taxon>
        <taxon>Streptophyta</taxon>
        <taxon>Embryophyta</taxon>
        <taxon>Tracheophyta</taxon>
        <taxon>Spermatophyta</taxon>
        <taxon>Magnoliopsida</taxon>
        <taxon>eudicotyledons</taxon>
        <taxon>Gunneridae</taxon>
        <taxon>Pentapetalae</taxon>
        <taxon>asterids</taxon>
        <taxon>lamiids</taxon>
        <taxon>Lamiales</taxon>
        <taxon>Orobanchaceae</taxon>
        <taxon>Buchnereae</taxon>
        <taxon>Striga</taxon>
    </lineage>
</organism>
<proteinExistence type="predicted"/>
<gene>
    <name evidence="1" type="ORF">STAS_33466</name>
</gene>
<keyword evidence="1" id="KW-0418">Kinase</keyword>
<dbReference type="AlphaFoldDB" id="A0A5A7RDF8"/>
<dbReference type="GO" id="GO:0016301">
    <property type="term" value="F:kinase activity"/>
    <property type="evidence" value="ECO:0007669"/>
    <property type="project" value="UniProtKB-KW"/>
</dbReference>
<protein>
    <submittedName>
        <fullName evidence="1">Calcium-dependent protein kinase</fullName>
    </submittedName>
</protein>
<keyword evidence="1" id="KW-0808">Transferase</keyword>
<comment type="caution">
    <text evidence="1">The sequence shown here is derived from an EMBL/GenBank/DDBJ whole genome shotgun (WGS) entry which is preliminary data.</text>
</comment>
<sequence>LHLIWQIPCSEWISGGRCPSLSHAISPETPDTGEKNIPATLRSLSPALTDVKKENVEEKYLRSAQFVVERKIQRDNEHPWVQNAKKALDVYFGDVVRLSLRQFSLMNRLKRKALRVSL</sequence>
<name>A0A5A7RDF8_STRAF</name>
<dbReference type="EMBL" id="BKCP01012181">
    <property type="protein sequence ID" value="GER55773.1"/>
    <property type="molecule type" value="Genomic_DNA"/>
</dbReference>
<dbReference type="OrthoDB" id="9948461at2759"/>
<accession>A0A5A7RDF8</accession>
<evidence type="ECO:0000313" key="2">
    <source>
        <dbReference type="Proteomes" id="UP000325081"/>
    </source>
</evidence>
<dbReference type="Proteomes" id="UP000325081">
    <property type="component" value="Unassembled WGS sequence"/>
</dbReference>
<reference evidence="2" key="1">
    <citation type="journal article" date="2019" name="Curr. Biol.">
        <title>Genome Sequence of Striga asiatica Provides Insight into the Evolution of Plant Parasitism.</title>
        <authorList>
            <person name="Yoshida S."/>
            <person name="Kim S."/>
            <person name="Wafula E.K."/>
            <person name="Tanskanen J."/>
            <person name="Kim Y.M."/>
            <person name="Honaas L."/>
            <person name="Yang Z."/>
            <person name="Spallek T."/>
            <person name="Conn C.E."/>
            <person name="Ichihashi Y."/>
            <person name="Cheong K."/>
            <person name="Cui S."/>
            <person name="Der J.P."/>
            <person name="Gundlach H."/>
            <person name="Jiao Y."/>
            <person name="Hori C."/>
            <person name="Ishida J.K."/>
            <person name="Kasahara H."/>
            <person name="Kiba T."/>
            <person name="Kim M.S."/>
            <person name="Koo N."/>
            <person name="Laohavisit A."/>
            <person name="Lee Y.H."/>
            <person name="Lumba S."/>
            <person name="McCourt P."/>
            <person name="Mortimer J.C."/>
            <person name="Mutuku J.M."/>
            <person name="Nomura T."/>
            <person name="Sasaki-Sekimoto Y."/>
            <person name="Seto Y."/>
            <person name="Wang Y."/>
            <person name="Wakatake T."/>
            <person name="Sakakibara H."/>
            <person name="Demura T."/>
            <person name="Yamaguchi S."/>
            <person name="Yoneyama K."/>
            <person name="Manabe R.I."/>
            <person name="Nelson D.C."/>
            <person name="Schulman A.H."/>
            <person name="Timko M.P."/>
            <person name="dePamphilis C.W."/>
            <person name="Choi D."/>
            <person name="Shirasu K."/>
        </authorList>
    </citation>
    <scope>NUCLEOTIDE SEQUENCE [LARGE SCALE GENOMIC DNA]</scope>
    <source>
        <strain evidence="2">cv. UVA1</strain>
    </source>
</reference>
<evidence type="ECO:0000313" key="1">
    <source>
        <dbReference type="EMBL" id="GER55773.1"/>
    </source>
</evidence>
<keyword evidence="2" id="KW-1185">Reference proteome</keyword>